<accession>A0A0M0KI76</accession>
<evidence type="ECO:0000313" key="1">
    <source>
        <dbReference type="EMBL" id="KOO38128.1"/>
    </source>
</evidence>
<comment type="caution">
    <text evidence="1">The sequence shown here is derived from an EMBL/GenBank/DDBJ whole genome shotgun (WGS) entry which is preliminary data.</text>
</comment>
<dbReference type="RefSeq" id="WP_010899285.1">
    <property type="nucleotide sequence ID" value="NZ_CP040441.1"/>
</dbReference>
<dbReference type="AlphaFoldDB" id="A0A0M0KI76"/>
<sequence length="288" mass="34336">MISIHFEKAHDCHQLFQQLQGYLTKYAELGLKGGIEAGGDETLYVNYENQYVNFYDSFQPLLASIFTDYVISTKEEEWLLDIIENMFYFTDEEEKEQIVAIARSILEGDLEDMPSLSMFTNRREYIYQAFSKHIEENMTFYYDPFLTFRLREYGELLIDCVELAIDEYMMEQEYQSMVETLRQFIHSRIPKRGVIYAVYDERFHFYDEHFRLISTDEIVYDLKEELVFEHGLSVEEMVISPLVSMLPETVKVFTNDEEHGVILTLQAIFQERLKVFPLKDSPHQHREE</sequence>
<gene>
    <name evidence="1" type="ORF">AMD02_04080</name>
</gene>
<dbReference type="Pfam" id="PF08812">
    <property type="entry name" value="YtxC"/>
    <property type="match status" value="1"/>
</dbReference>
<dbReference type="InterPro" id="IPR014199">
    <property type="entry name" value="Spore_YtxC"/>
</dbReference>
<reference evidence="1" key="1">
    <citation type="submission" date="2015-08" db="EMBL/GenBank/DDBJ databases">
        <title>Complete DNA Sequence of Pseudomonas syringae pv. actinidiae, the Causal Agent of Kiwifruit Canker Disease.</title>
        <authorList>
            <person name="Rikkerink E.H.A."/>
            <person name="Fineran P.C."/>
        </authorList>
    </citation>
    <scope>NUCLEOTIDE SEQUENCE</scope>
    <source>
        <strain evidence="1">DSM 13666</strain>
    </source>
</reference>
<dbReference type="EMBL" id="LILD01000001">
    <property type="protein sequence ID" value="KOO38128.1"/>
    <property type="molecule type" value="Genomic_DNA"/>
</dbReference>
<evidence type="ECO:0008006" key="2">
    <source>
        <dbReference type="Google" id="ProtNLM"/>
    </source>
</evidence>
<proteinExistence type="predicted"/>
<dbReference type="PATRIC" id="fig|136160.3.peg.1076"/>
<dbReference type="NCBIfam" id="TIGR02834">
    <property type="entry name" value="spo_ytxC"/>
    <property type="match status" value="1"/>
</dbReference>
<dbReference type="GeneID" id="87598662"/>
<accession>A0A4Y7X2J0</accession>
<dbReference type="OMA" id="EYFQFIN"/>
<organism evidence="1">
    <name type="scientific">Halalkalibacterium halodurans</name>
    <name type="common">Bacillus halodurans</name>
    <dbReference type="NCBI Taxonomy" id="86665"/>
    <lineage>
        <taxon>Bacteria</taxon>
        <taxon>Bacillati</taxon>
        <taxon>Bacillota</taxon>
        <taxon>Bacilli</taxon>
        <taxon>Bacillales</taxon>
        <taxon>Bacillaceae</taxon>
        <taxon>Halalkalibacterium (ex Joshi et al. 2022)</taxon>
    </lineage>
</organism>
<name>A0A0M0KI76_ALKHA</name>
<dbReference type="PIRSF" id="PIRSF012563">
    <property type="entry name" value="YtxC"/>
    <property type="match status" value="1"/>
</dbReference>
<protein>
    <recommendedName>
        <fullName evidence="2">Sporulation protein YtxC</fullName>
    </recommendedName>
</protein>